<dbReference type="SMART" id="SM00343">
    <property type="entry name" value="ZnF_C2HC"/>
    <property type="match status" value="2"/>
</dbReference>
<dbReference type="Pfam" id="PF22936">
    <property type="entry name" value="Pol_BBD"/>
    <property type="match status" value="1"/>
</dbReference>
<organism evidence="7 8">
    <name type="scientific">Linum trigynum</name>
    <dbReference type="NCBI Taxonomy" id="586398"/>
    <lineage>
        <taxon>Eukaryota</taxon>
        <taxon>Viridiplantae</taxon>
        <taxon>Streptophyta</taxon>
        <taxon>Embryophyta</taxon>
        <taxon>Tracheophyta</taxon>
        <taxon>Spermatophyta</taxon>
        <taxon>Magnoliopsida</taxon>
        <taxon>eudicotyledons</taxon>
        <taxon>Gunneridae</taxon>
        <taxon>Pentapetalae</taxon>
        <taxon>rosids</taxon>
        <taxon>fabids</taxon>
        <taxon>Malpighiales</taxon>
        <taxon>Linaceae</taxon>
        <taxon>Linum</taxon>
    </lineage>
</organism>
<dbReference type="InterPro" id="IPR001584">
    <property type="entry name" value="Integrase_cat-core"/>
</dbReference>
<keyword evidence="1" id="KW-0645">Protease</keyword>
<feature type="compositionally biased region" description="Low complexity" evidence="5">
    <location>
        <begin position="897"/>
        <end position="928"/>
    </location>
</feature>
<keyword evidence="4" id="KW-0378">Hydrolase</keyword>
<dbReference type="Pfam" id="PF25597">
    <property type="entry name" value="SH3_retrovirus"/>
    <property type="match status" value="1"/>
</dbReference>
<sequence>MVSELQSIESDRPAVRLNSTNFALWEFQFRVFVEGKGLLSILDGTQAKPEGAAATPQAVATWTQNDARVRSWLLGSVDPSTCLSLRLYPTANRMWRHLSVMYSTVNAARQFEIQLALSRLEQGEHSVSEYFNAAQELWTEQDLLHAALRPQAVLTEDAIAERMQTRLLNFLMKLRPEFESVLATLLNREILQFDGVLGILMREEIRLRTQATIDLRPGEGESVVAAAVTHGTLGGRHDNSAYAVDRPQFQRRVPVSDLECHHCREKGHVQKHCRRRNFCVYCKRMGHIILDCRTRERNAAREGGPTLRGNSGNVQPRSGYGERADRAVFGAYPSNDHGSWRPAPPRDAWRHAGGRPAGTIGEAGSSKGNPQGSYTGAIGDIGSSTGGVTMAAVEQIVNSAINAAFATLNGTGKHHSPWLIDSACYNHMTHESRALKNLSPVNDMELMVANGTKLKVNGMGDVAMKGINLHNTLHVPALVPNLVSVGQLTEQDYIVSFAPSGCLVQDSKTGRPIGRGSKQGRLFHLEELHGNSVSPVVRSSFNRSVSSPLPSSSCSAVSSTSNNKSWELWHARLGHPHSLRLSLMFKKSLLGTNSVSMPDFHSCTSCVEAKTTSISYPSSSTIIHKPFHVIHTDLWGPAPTVSRHGFRYFALFIDHATRYTWIYLLRLKSDLRDVAIEFLNMVQTQFSKPVKIIRSDPGGEFSSFPLREVYRSRGILSQNSCPGISQQNGLVERKNRHVVELTRALLLASSVPSSFWPEAVVTAVRLINYQITPVLGNECPFFKLFDRLPDYSRLRVFGCLCFVLLPKRERTKLTSRTVKCAFMGYSDVHKGYMCFDPVAQRIRVASTVVFFEHMKFFVPESTSESIFPASSALPVIPYDDQPTHDLVPAIPPDDVDSPGSSPTTSPPTFGASSSSPGSTSSGETSTTPIPQPRRSLRSTKGIPPPQFDDYVVMGVDTLVVPTRYKDAQGDPRWEEAMGSEFDALHANHTWDVVDRPAPDTPTVGSRWVYTIKMNPDGTIERFRARVVALGYTQEHGVDYNETFAPVARMSTVRTLLAVASMKKWSLSQLDVKNAFLHGDLDEVIYMEKPPGYNVGRPGQVCRLRRSLYGLKQAPRAWFEKFQGTLVGLGYSQSLNGPSMFIKTTSRGIVLLLLYVDDMIITGSDSEGIRQLKDGLHASFRIKDLGLLSYFLGLEVSRSAAGIFLCQRKYISDLLGDYCMEDCVPVNTPMEPNLKLSRESGDKVKDGSQYRSIVGSLIYLSATRPDISYAVQLVSQFMADPRTDHLAAVYRILRYLRGTKELGLLFPTSGTTTLRAYSDSDYAGC</sequence>
<dbReference type="GO" id="GO:0004190">
    <property type="term" value="F:aspartic-type endopeptidase activity"/>
    <property type="evidence" value="ECO:0007669"/>
    <property type="project" value="UniProtKB-KW"/>
</dbReference>
<dbReference type="InterPro" id="IPR025724">
    <property type="entry name" value="GAG-pre-integrase_dom"/>
</dbReference>
<dbReference type="Pfam" id="PF14223">
    <property type="entry name" value="Retrotran_gag_2"/>
    <property type="match status" value="1"/>
</dbReference>
<dbReference type="InterPro" id="IPR013103">
    <property type="entry name" value="RVT_2"/>
</dbReference>
<dbReference type="GO" id="GO:0015074">
    <property type="term" value="P:DNA integration"/>
    <property type="evidence" value="ECO:0007669"/>
    <property type="project" value="InterPro"/>
</dbReference>
<dbReference type="Pfam" id="PF00665">
    <property type="entry name" value="rve"/>
    <property type="match status" value="1"/>
</dbReference>
<evidence type="ECO:0000256" key="5">
    <source>
        <dbReference type="SAM" id="MobiDB-lite"/>
    </source>
</evidence>
<dbReference type="InterPro" id="IPR043502">
    <property type="entry name" value="DNA/RNA_pol_sf"/>
</dbReference>
<proteinExistence type="predicted"/>
<dbReference type="Pfam" id="PF07727">
    <property type="entry name" value="RVT_2"/>
    <property type="match status" value="1"/>
</dbReference>
<dbReference type="InterPro" id="IPR036875">
    <property type="entry name" value="Znf_CCHC_sf"/>
</dbReference>
<dbReference type="SUPFAM" id="SSF57756">
    <property type="entry name" value="Retrovirus zinc finger-like domains"/>
    <property type="match status" value="1"/>
</dbReference>
<dbReference type="InterPro" id="IPR001878">
    <property type="entry name" value="Znf_CCHC"/>
</dbReference>
<evidence type="ECO:0000256" key="2">
    <source>
        <dbReference type="ARBA" id="ARBA00022723"/>
    </source>
</evidence>
<keyword evidence="2" id="KW-0479">Metal-binding</keyword>
<feature type="domain" description="Integrase catalytic" evidence="6">
    <location>
        <begin position="622"/>
        <end position="788"/>
    </location>
</feature>
<dbReference type="Gene3D" id="4.10.60.10">
    <property type="entry name" value="Zinc finger, CCHC-type"/>
    <property type="match status" value="1"/>
</dbReference>
<evidence type="ECO:0000256" key="3">
    <source>
        <dbReference type="ARBA" id="ARBA00022750"/>
    </source>
</evidence>
<evidence type="ECO:0000313" key="8">
    <source>
        <dbReference type="Proteomes" id="UP001497516"/>
    </source>
</evidence>
<dbReference type="SUPFAM" id="SSF56672">
    <property type="entry name" value="DNA/RNA polymerases"/>
    <property type="match status" value="1"/>
</dbReference>
<gene>
    <name evidence="7" type="ORF">LTRI10_LOCUS43844</name>
</gene>
<name>A0AAV2G001_9ROSI</name>
<dbReference type="PANTHER" id="PTHR42648:SF28">
    <property type="entry name" value="TRANSPOSON-ENCODED PROTEIN WITH RIBONUCLEASE H-LIKE AND RETROVIRUS ZINC FINGER-LIKE DOMAINS"/>
    <property type="match status" value="1"/>
</dbReference>
<dbReference type="Gene3D" id="3.30.420.10">
    <property type="entry name" value="Ribonuclease H-like superfamily/Ribonuclease H"/>
    <property type="match status" value="1"/>
</dbReference>
<dbReference type="PANTHER" id="PTHR42648">
    <property type="entry name" value="TRANSPOSASE, PUTATIVE-RELATED"/>
    <property type="match status" value="1"/>
</dbReference>
<dbReference type="GO" id="GO:0003676">
    <property type="term" value="F:nucleic acid binding"/>
    <property type="evidence" value="ECO:0007669"/>
    <property type="project" value="InterPro"/>
</dbReference>
<protein>
    <recommendedName>
        <fullName evidence="6">Integrase catalytic domain-containing protein</fullName>
    </recommendedName>
</protein>
<dbReference type="InterPro" id="IPR036397">
    <property type="entry name" value="RNaseH_sf"/>
</dbReference>
<accession>A0AAV2G001</accession>
<reference evidence="7 8" key="1">
    <citation type="submission" date="2024-04" db="EMBL/GenBank/DDBJ databases">
        <authorList>
            <person name="Fracassetti M."/>
        </authorList>
    </citation>
    <scope>NUCLEOTIDE SEQUENCE [LARGE SCALE GENOMIC DNA]</scope>
</reference>
<dbReference type="SUPFAM" id="SSF53098">
    <property type="entry name" value="Ribonuclease H-like"/>
    <property type="match status" value="1"/>
</dbReference>
<feature type="region of interest" description="Disordered" evidence="5">
    <location>
        <begin position="883"/>
        <end position="948"/>
    </location>
</feature>
<evidence type="ECO:0000256" key="4">
    <source>
        <dbReference type="ARBA" id="ARBA00022801"/>
    </source>
</evidence>
<evidence type="ECO:0000313" key="7">
    <source>
        <dbReference type="EMBL" id="CAL1403950.1"/>
    </source>
</evidence>
<dbReference type="InterPro" id="IPR012337">
    <property type="entry name" value="RNaseH-like_sf"/>
</dbReference>
<dbReference type="Pfam" id="PF13976">
    <property type="entry name" value="gag_pre-integrs"/>
    <property type="match status" value="1"/>
</dbReference>
<keyword evidence="8" id="KW-1185">Reference proteome</keyword>
<dbReference type="GO" id="GO:0006508">
    <property type="term" value="P:proteolysis"/>
    <property type="evidence" value="ECO:0007669"/>
    <property type="project" value="UniProtKB-KW"/>
</dbReference>
<dbReference type="EMBL" id="OZ034820">
    <property type="protein sequence ID" value="CAL1403950.1"/>
    <property type="molecule type" value="Genomic_DNA"/>
</dbReference>
<dbReference type="GO" id="GO:0008270">
    <property type="term" value="F:zinc ion binding"/>
    <property type="evidence" value="ECO:0007669"/>
    <property type="project" value="InterPro"/>
</dbReference>
<dbReference type="InterPro" id="IPR039537">
    <property type="entry name" value="Retrotran_Ty1/copia-like"/>
</dbReference>
<dbReference type="PROSITE" id="PS50994">
    <property type="entry name" value="INTEGRASE"/>
    <property type="match status" value="1"/>
</dbReference>
<dbReference type="Proteomes" id="UP001497516">
    <property type="component" value="Chromosome 7"/>
</dbReference>
<evidence type="ECO:0000259" key="6">
    <source>
        <dbReference type="PROSITE" id="PS50994"/>
    </source>
</evidence>
<dbReference type="InterPro" id="IPR054722">
    <property type="entry name" value="PolX-like_BBD"/>
</dbReference>
<evidence type="ECO:0000256" key="1">
    <source>
        <dbReference type="ARBA" id="ARBA00022670"/>
    </source>
</evidence>
<dbReference type="InterPro" id="IPR057670">
    <property type="entry name" value="SH3_retrovirus"/>
</dbReference>
<keyword evidence="3" id="KW-0064">Aspartyl protease</keyword>